<evidence type="ECO:0000313" key="2">
    <source>
        <dbReference type="Proteomes" id="UP001234178"/>
    </source>
</evidence>
<gene>
    <name evidence="1" type="ORF">OUZ56_024368</name>
</gene>
<keyword evidence="2" id="KW-1185">Reference proteome</keyword>
<organism evidence="1 2">
    <name type="scientific">Daphnia magna</name>
    <dbReference type="NCBI Taxonomy" id="35525"/>
    <lineage>
        <taxon>Eukaryota</taxon>
        <taxon>Metazoa</taxon>
        <taxon>Ecdysozoa</taxon>
        <taxon>Arthropoda</taxon>
        <taxon>Crustacea</taxon>
        <taxon>Branchiopoda</taxon>
        <taxon>Diplostraca</taxon>
        <taxon>Cladocera</taxon>
        <taxon>Anomopoda</taxon>
        <taxon>Daphniidae</taxon>
        <taxon>Daphnia</taxon>
    </lineage>
</organism>
<comment type="caution">
    <text evidence="1">The sequence shown here is derived from an EMBL/GenBank/DDBJ whole genome shotgun (WGS) entry which is preliminary data.</text>
</comment>
<sequence>MNLQAQRETVLLKQCRAIRITFATETTSCGPQPRFKNFIIATNGWELARTAHATGESITNGTWEKAEATLLQPERDLPTSFRYDDDNAHDYEAQANDGITTSHMNIIADLAAAMAEQSMKTGINSSTAIRNIIVAAEEKNRNNQLYELVGNLQDHHVLHWSSNHLHHRLQNLPMAWRIQDDMELLLHT</sequence>
<dbReference type="Proteomes" id="UP001234178">
    <property type="component" value="Unassembled WGS sequence"/>
</dbReference>
<protein>
    <submittedName>
        <fullName evidence="1">Uncharacterized protein</fullName>
    </submittedName>
</protein>
<proteinExistence type="predicted"/>
<evidence type="ECO:0000313" key="1">
    <source>
        <dbReference type="EMBL" id="KAK4030943.1"/>
    </source>
</evidence>
<reference evidence="1 2" key="1">
    <citation type="journal article" date="2023" name="Nucleic Acids Res.">
        <title>The hologenome of Daphnia magna reveals possible DNA methylation and microbiome-mediated evolution of the host genome.</title>
        <authorList>
            <person name="Chaturvedi A."/>
            <person name="Li X."/>
            <person name="Dhandapani V."/>
            <person name="Marshall H."/>
            <person name="Kissane S."/>
            <person name="Cuenca-Cambronero M."/>
            <person name="Asole G."/>
            <person name="Calvet F."/>
            <person name="Ruiz-Romero M."/>
            <person name="Marangio P."/>
            <person name="Guigo R."/>
            <person name="Rago D."/>
            <person name="Mirbahai L."/>
            <person name="Eastwood N."/>
            <person name="Colbourne J.K."/>
            <person name="Zhou J."/>
            <person name="Mallon E."/>
            <person name="Orsini L."/>
        </authorList>
    </citation>
    <scope>NUCLEOTIDE SEQUENCE [LARGE SCALE GENOMIC DNA]</scope>
    <source>
        <strain evidence="1">LRV0_1</strain>
    </source>
</reference>
<name>A0ABR0B0P0_9CRUS</name>
<dbReference type="EMBL" id="JAOYFB010000039">
    <property type="protein sequence ID" value="KAK4030943.1"/>
    <property type="molecule type" value="Genomic_DNA"/>
</dbReference>
<accession>A0ABR0B0P0</accession>